<evidence type="ECO:0000256" key="2">
    <source>
        <dbReference type="ARBA" id="ARBA00010400"/>
    </source>
</evidence>
<dbReference type="EMBL" id="NCKW01016931">
    <property type="protein sequence ID" value="POM60136.1"/>
    <property type="molecule type" value="Genomic_DNA"/>
</dbReference>
<keyword evidence="7" id="KW-1185">Reference proteome</keyword>
<sequence length="150" mass="17667">MRFTCFLVGVSTILLTSSNAALADTNMSKQLQLKSSSVAQRSEGLNDSKRHLRQHIASDDTIQNEERAIDMKWMLEWTYFTKSKLYKMLRDEQFRFKMFAKWDEYPLDQLRLKIGEAKLQDERLAAMFMSYVRTGRRVSHHSTKTSKFNE</sequence>
<comment type="caution">
    <text evidence="6">The sequence shown here is derived from an EMBL/GenBank/DDBJ whole genome shotgun (WGS) entry which is preliminary data.</text>
</comment>
<dbReference type="AlphaFoldDB" id="A0A2P4X3M1"/>
<evidence type="ECO:0000313" key="7">
    <source>
        <dbReference type="Proteomes" id="UP000237271"/>
    </source>
</evidence>
<dbReference type="Pfam" id="PF16810">
    <property type="entry name" value="RXLR"/>
    <property type="match status" value="1"/>
</dbReference>
<protein>
    <recommendedName>
        <fullName evidence="5">RxLR effector protein</fullName>
    </recommendedName>
</protein>
<keyword evidence="3 5" id="KW-0964">Secreted</keyword>
<dbReference type="InterPro" id="IPR031825">
    <property type="entry name" value="RXLR"/>
</dbReference>
<comment type="domain">
    <text evidence="5">The RxLR-dEER motif acts to carry the protein into the host cell cytoplasm through binding to cell surface phosphatidylinositol-3-phosphate.</text>
</comment>
<comment type="subcellular location">
    <subcellularLocation>
        <location evidence="1 5">Secreted</location>
    </subcellularLocation>
</comment>
<organism evidence="6 7">
    <name type="scientific">Phytophthora palmivora</name>
    <dbReference type="NCBI Taxonomy" id="4796"/>
    <lineage>
        <taxon>Eukaryota</taxon>
        <taxon>Sar</taxon>
        <taxon>Stramenopiles</taxon>
        <taxon>Oomycota</taxon>
        <taxon>Peronosporomycetes</taxon>
        <taxon>Peronosporales</taxon>
        <taxon>Peronosporaceae</taxon>
        <taxon>Phytophthora</taxon>
    </lineage>
</organism>
<dbReference type="Proteomes" id="UP000237271">
    <property type="component" value="Unassembled WGS sequence"/>
</dbReference>
<evidence type="ECO:0000256" key="1">
    <source>
        <dbReference type="ARBA" id="ARBA00004613"/>
    </source>
</evidence>
<comment type="similarity">
    <text evidence="2 5">Belongs to the RxLR effector family.</text>
</comment>
<feature type="signal peptide" evidence="5">
    <location>
        <begin position="1"/>
        <end position="23"/>
    </location>
</feature>
<evidence type="ECO:0000256" key="4">
    <source>
        <dbReference type="ARBA" id="ARBA00022729"/>
    </source>
</evidence>
<evidence type="ECO:0000256" key="3">
    <source>
        <dbReference type="ARBA" id="ARBA00022525"/>
    </source>
</evidence>
<comment type="function">
    <text evidence="5">Effector that suppresses plant defense responses during pathogen infection.</text>
</comment>
<accession>A0A2P4X3M1</accession>
<dbReference type="OrthoDB" id="94045at2759"/>
<evidence type="ECO:0000256" key="5">
    <source>
        <dbReference type="RuleBase" id="RU367124"/>
    </source>
</evidence>
<keyword evidence="4 5" id="KW-0732">Signal</keyword>
<dbReference type="GO" id="GO:0005576">
    <property type="term" value="C:extracellular region"/>
    <property type="evidence" value="ECO:0007669"/>
    <property type="project" value="UniProtKB-SubCell"/>
</dbReference>
<proteinExistence type="inferred from homology"/>
<gene>
    <name evidence="6" type="ORF">PHPALM_31040</name>
</gene>
<evidence type="ECO:0000313" key="6">
    <source>
        <dbReference type="EMBL" id="POM60136.1"/>
    </source>
</evidence>
<feature type="chain" id="PRO_5028512629" description="RxLR effector protein" evidence="5">
    <location>
        <begin position="24"/>
        <end position="150"/>
    </location>
</feature>
<name>A0A2P4X3M1_9STRA</name>
<reference evidence="6 7" key="1">
    <citation type="journal article" date="2017" name="Genome Biol. Evol.">
        <title>Phytophthora megakarya and P. palmivora, closely related causal agents of cacao black pod rot, underwent increases in genome sizes and gene numbers by different mechanisms.</title>
        <authorList>
            <person name="Ali S.S."/>
            <person name="Shao J."/>
            <person name="Lary D.J."/>
            <person name="Kronmiller B."/>
            <person name="Shen D."/>
            <person name="Strem M.D."/>
            <person name="Amoako-Attah I."/>
            <person name="Akrofi A.Y."/>
            <person name="Begoude B.A."/>
            <person name="Ten Hoopen G.M."/>
            <person name="Coulibaly K."/>
            <person name="Kebe B.I."/>
            <person name="Melnick R.L."/>
            <person name="Guiltinan M.J."/>
            <person name="Tyler B.M."/>
            <person name="Meinhardt L.W."/>
            <person name="Bailey B.A."/>
        </authorList>
    </citation>
    <scope>NUCLEOTIDE SEQUENCE [LARGE SCALE GENOMIC DNA]</scope>
    <source>
        <strain evidence="7">sbr112.9</strain>
    </source>
</reference>